<keyword evidence="6 7" id="KW-0472">Membrane</keyword>
<dbReference type="Gene3D" id="1.10.3720.10">
    <property type="entry name" value="MetI-like"/>
    <property type="match status" value="1"/>
</dbReference>
<evidence type="ECO:0000256" key="7">
    <source>
        <dbReference type="RuleBase" id="RU363032"/>
    </source>
</evidence>
<feature type="transmembrane region" description="Helical" evidence="7">
    <location>
        <begin position="236"/>
        <end position="260"/>
    </location>
</feature>
<dbReference type="Proteomes" id="UP000321234">
    <property type="component" value="Unassembled WGS sequence"/>
</dbReference>
<keyword evidence="2 7" id="KW-0813">Transport</keyword>
<keyword evidence="3" id="KW-1003">Cell membrane</keyword>
<proteinExistence type="inferred from homology"/>
<feature type="transmembrane region" description="Helical" evidence="7">
    <location>
        <begin position="43"/>
        <end position="64"/>
    </location>
</feature>
<dbReference type="InterPro" id="IPR035906">
    <property type="entry name" value="MetI-like_sf"/>
</dbReference>
<protein>
    <submittedName>
        <fullName evidence="9">Sugar ABC transporter permease</fullName>
    </submittedName>
</protein>
<feature type="transmembrane region" description="Helical" evidence="7">
    <location>
        <begin position="76"/>
        <end position="94"/>
    </location>
</feature>
<dbReference type="InterPro" id="IPR051393">
    <property type="entry name" value="ABC_transporter_permease"/>
</dbReference>
<accession>A0A5C8ZFD1</accession>
<keyword evidence="10" id="KW-1185">Reference proteome</keyword>
<dbReference type="EMBL" id="VKAC01000008">
    <property type="protein sequence ID" value="TXR55626.1"/>
    <property type="molecule type" value="Genomic_DNA"/>
</dbReference>
<comment type="similarity">
    <text evidence="7">Belongs to the binding-protein-dependent transport system permease family.</text>
</comment>
<evidence type="ECO:0000313" key="9">
    <source>
        <dbReference type="EMBL" id="TXR55626.1"/>
    </source>
</evidence>
<dbReference type="AlphaFoldDB" id="A0A5C8ZFD1"/>
<feature type="transmembrane region" description="Helical" evidence="7">
    <location>
        <begin position="169"/>
        <end position="188"/>
    </location>
</feature>
<evidence type="ECO:0000259" key="8">
    <source>
        <dbReference type="PROSITE" id="PS50928"/>
    </source>
</evidence>
<feature type="transmembrane region" description="Helical" evidence="7">
    <location>
        <begin position="125"/>
        <end position="148"/>
    </location>
</feature>
<dbReference type="OrthoDB" id="4053402at2"/>
<evidence type="ECO:0000256" key="1">
    <source>
        <dbReference type="ARBA" id="ARBA00004651"/>
    </source>
</evidence>
<dbReference type="PANTHER" id="PTHR30193">
    <property type="entry name" value="ABC TRANSPORTER PERMEASE PROTEIN"/>
    <property type="match status" value="1"/>
</dbReference>
<evidence type="ECO:0000256" key="6">
    <source>
        <dbReference type="ARBA" id="ARBA00023136"/>
    </source>
</evidence>
<dbReference type="PROSITE" id="PS50928">
    <property type="entry name" value="ABC_TM1"/>
    <property type="match status" value="1"/>
</dbReference>
<dbReference type="PANTHER" id="PTHR30193:SF1">
    <property type="entry name" value="ABC TRANSPORTER PERMEASE PROTEIN YESP-RELATED"/>
    <property type="match status" value="1"/>
</dbReference>
<dbReference type="SUPFAM" id="SSF161098">
    <property type="entry name" value="MetI-like"/>
    <property type="match status" value="1"/>
</dbReference>
<name>A0A5C8ZFD1_9ACTN</name>
<keyword evidence="5 7" id="KW-1133">Transmembrane helix</keyword>
<dbReference type="GO" id="GO:0005886">
    <property type="term" value="C:plasma membrane"/>
    <property type="evidence" value="ECO:0007669"/>
    <property type="project" value="UniProtKB-SubCell"/>
</dbReference>
<gene>
    <name evidence="9" type="ORF">FMM08_14850</name>
</gene>
<feature type="domain" description="ABC transmembrane type-1" evidence="8">
    <location>
        <begin position="39"/>
        <end position="252"/>
    </location>
</feature>
<organism evidence="9 10">
    <name type="scientific">Quadrisphaera setariae</name>
    <dbReference type="NCBI Taxonomy" id="2593304"/>
    <lineage>
        <taxon>Bacteria</taxon>
        <taxon>Bacillati</taxon>
        <taxon>Actinomycetota</taxon>
        <taxon>Actinomycetes</taxon>
        <taxon>Kineosporiales</taxon>
        <taxon>Kineosporiaceae</taxon>
        <taxon>Quadrisphaera</taxon>
    </lineage>
</organism>
<evidence type="ECO:0000256" key="4">
    <source>
        <dbReference type="ARBA" id="ARBA00022692"/>
    </source>
</evidence>
<sequence length="266" mass="29276">MLYSLYLSFTRYNLLSPPQWRGLANYRAMLTDPRLASSVEVTLLYVLLAVPGILVVSLAVAMVLAKGMRFLPLYRAAFYLPSLIGASVAVSFLWRQLFAGDGVFNALLAVFGIDGRTWIGDPDTAMLTLVVLSVWTFGSPMIIFLAGIRQVPRDLYEAAEVDGAGPVRRFVSVTLPLLSPLIFFNVLLTTVNAFQAFTPAYVISGGTGGPADSTLFYTLYLYQRGFAELDMGYASAMAWVLLVVLGIFTAVMFATSRFWVHYGDER</sequence>
<dbReference type="GO" id="GO:0055085">
    <property type="term" value="P:transmembrane transport"/>
    <property type="evidence" value="ECO:0007669"/>
    <property type="project" value="InterPro"/>
</dbReference>
<dbReference type="CDD" id="cd06261">
    <property type="entry name" value="TM_PBP2"/>
    <property type="match status" value="1"/>
</dbReference>
<reference evidence="9 10" key="1">
    <citation type="submission" date="2019-07" db="EMBL/GenBank/DDBJ databases">
        <title>Quadrisphaera sp. strain DD2A genome sequencing and assembly.</title>
        <authorList>
            <person name="Kim I."/>
        </authorList>
    </citation>
    <scope>NUCLEOTIDE SEQUENCE [LARGE SCALE GENOMIC DNA]</scope>
    <source>
        <strain evidence="9 10">DD2A</strain>
    </source>
</reference>
<keyword evidence="4 7" id="KW-0812">Transmembrane</keyword>
<evidence type="ECO:0000313" key="10">
    <source>
        <dbReference type="Proteomes" id="UP000321234"/>
    </source>
</evidence>
<comment type="subcellular location">
    <subcellularLocation>
        <location evidence="1 7">Cell membrane</location>
        <topology evidence="1 7">Multi-pass membrane protein</topology>
    </subcellularLocation>
</comment>
<evidence type="ECO:0000256" key="3">
    <source>
        <dbReference type="ARBA" id="ARBA00022475"/>
    </source>
</evidence>
<dbReference type="InterPro" id="IPR000515">
    <property type="entry name" value="MetI-like"/>
</dbReference>
<dbReference type="Pfam" id="PF00528">
    <property type="entry name" value="BPD_transp_1"/>
    <property type="match status" value="1"/>
</dbReference>
<evidence type="ECO:0000256" key="2">
    <source>
        <dbReference type="ARBA" id="ARBA00022448"/>
    </source>
</evidence>
<evidence type="ECO:0000256" key="5">
    <source>
        <dbReference type="ARBA" id="ARBA00022989"/>
    </source>
</evidence>
<comment type="caution">
    <text evidence="9">The sequence shown here is derived from an EMBL/GenBank/DDBJ whole genome shotgun (WGS) entry which is preliminary data.</text>
</comment>